<comment type="caution">
    <text evidence="2">The sequence shown here is derived from an EMBL/GenBank/DDBJ whole genome shotgun (WGS) entry which is preliminary data.</text>
</comment>
<dbReference type="Proteomes" id="UP000216147">
    <property type="component" value="Unassembled WGS sequence"/>
</dbReference>
<feature type="compositionally biased region" description="Basic and acidic residues" evidence="1">
    <location>
        <begin position="224"/>
        <end position="237"/>
    </location>
</feature>
<dbReference type="Gene3D" id="2.180.10.10">
    <property type="entry name" value="RHS repeat-associated core"/>
    <property type="match status" value="1"/>
</dbReference>
<evidence type="ECO:0000313" key="2">
    <source>
        <dbReference type="EMBL" id="OYX56001.1"/>
    </source>
</evidence>
<evidence type="ECO:0000256" key="1">
    <source>
        <dbReference type="SAM" id="MobiDB-lite"/>
    </source>
</evidence>
<sequence length="237" mass="26452">MYTGQMWMPDFAAYHYKARAYRPDLGRFLQTDPVGYGQGLNLYAYVGNDPVNGTDPTGMAQDRFDQQSRRRDIGNAAADAQNRESAERLIDGVRAIINDIRNDPLGALADGAMIVFDGATIPSGEAAVGIGLRRGAREGAEDIAEGVVYRRNNTETGRCYIGRCNSDQLYSTRQRAHDRARGTRHEYELLERSQPGRALREAEQRHIDANGGPTNLSNPNGGLENRRNEIDPRRRRE</sequence>
<evidence type="ECO:0008006" key="4">
    <source>
        <dbReference type="Google" id="ProtNLM"/>
    </source>
</evidence>
<protein>
    <recommendedName>
        <fullName evidence="4">RHS repeat-associated core domain-containing protein</fullName>
    </recommendedName>
</protein>
<evidence type="ECO:0000313" key="3">
    <source>
        <dbReference type="Proteomes" id="UP000216147"/>
    </source>
</evidence>
<feature type="compositionally biased region" description="Basic and acidic residues" evidence="1">
    <location>
        <begin position="198"/>
        <end position="208"/>
    </location>
</feature>
<proteinExistence type="predicted"/>
<dbReference type="NCBIfam" id="TIGR03696">
    <property type="entry name" value="Rhs_assc_core"/>
    <property type="match status" value="1"/>
</dbReference>
<dbReference type="InterPro" id="IPR050708">
    <property type="entry name" value="T6SS_VgrG/RHS"/>
</dbReference>
<gene>
    <name evidence="2" type="ORF">B7Y86_11160</name>
</gene>
<dbReference type="AlphaFoldDB" id="A0A258HG89"/>
<reference evidence="2 3" key="1">
    <citation type="submission" date="2017-03" db="EMBL/GenBank/DDBJ databases">
        <title>Lifting the veil on microbial sulfur biogeochemistry in mining wastewaters.</title>
        <authorList>
            <person name="Kantor R.S."/>
            <person name="Colenbrander Nelson T."/>
            <person name="Marshall S."/>
            <person name="Bennett D."/>
            <person name="Apte S."/>
            <person name="Camacho D."/>
            <person name="Thomas B.C."/>
            <person name="Warren L.A."/>
            <person name="Banfield J.F."/>
        </authorList>
    </citation>
    <scope>NUCLEOTIDE SEQUENCE [LARGE SCALE GENOMIC DNA]</scope>
    <source>
        <strain evidence="2">32-68-21</strain>
    </source>
</reference>
<organism evidence="2 3">
    <name type="scientific">Brevundimonas subvibrioides</name>
    <dbReference type="NCBI Taxonomy" id="74313"/>
    <lineage>
        <taxon>Bacteria</taxon>
        <taxon>Pseudomonadati</taxon>
        <taxon>Pseudomonadota</taxon>
        <taxon>Alphaproteobacteria</taxon>
        <taxon>Caulobacterales</taxon>
        <taxon>Caulobacteraceae</taxon>
        <taxon>Brevundimonas</taxon>
    </lineage>
</organism>
<name>A0A258HG89_9CAUL</name>
<dbReference type="EMBL" id="NCEQ01000010">
    <property type="protein sequence ID" value="OYX56001.1"/>
    <property type="molecule type" value="Genomic_DNA"/>
</dbReference>
<dbReference type="PANTHER" id="PTHR32305">
    <property type="match status" value="1"/>
</dbReference>
<dbReference type="InterPro" id="IPR022385">
    <property type="entry name" value="Rhs_assc_core"/>
</dbReference>
<feature type="region of interest" description="Disordered" evidence="1">
    <location>
        <begin position="193"/>
        <end position="237"/>
    </location>
</feature>
<dbReference type="PANTHER" id="PTHR32305:SF15">
    <property type="entry name" value="PROTEIN RHSA-RELATED"/>
    <property type="match status" value="1"/>
</dbReference>
<accession>A0A258HG89</accession>